<reference evidence="4" key="1">
    <citation type="submission" date="2016-10" db="EMBL/GenBank/DDBJ databases">
        <authorList>
            <person name="Varghese N."/>
            <person name="Submissions S."/>
        </authorList>
    </citation>
    <scope>NUCLEOTIDE SEQUENCE [LARGE SCALE GENOMIC DNA]</scope>
    <source>
        <strain evidence="4">Nm69</strain>
    </source>
</reference>
<keyword evidence="4" id="KW-1185">Reference proteome</keyword>
<evidence type="ECO:0000259" key="2">
    <source>
        <dbReference type="Pfam" id="PF10881"/>
    </source>
</evidence>
<protein>
    <recommendedName>
        <fullName evidence="2">DUF2726 domain-containing protein</fullName>
    </recommendedName>
</protein>
<dbReference type="STRING" id="52441.SAMN05216302_105318"/>
<dbReference type="Pfam" id="PF10881">
    <property type="entry name" value="DUF2726"/>
    <property type="match status" value="1"/>
</dbReference>
<dbReference type="InterPro" id="IPR024402">
    <property type="entry name" value="DUF2726"/>
</dbReference>
<organism evidence="3 4">
    <name type="scientific">Nitrosomonas aestuarii</name>
    <dbReference type="NCBI Taxonomy" id="52441"/>
    <lineage>
        <taxon>Bacteria</taxon>
        <taxon>Pseudomonadati</taxon>
        <taxon>Pseudomonadota</taxon>
        <taxon>Betaproteobacteria</taxon>
        <taxon>Nitrosomonadales</taxon>
        <taxon>Nitrosomonadaceae</taxon>
        <taxon>Nitrosomonas</taxon>
    </lineage>
</organism>
<keyword evidence="1" id="KW-0812">Transmembrane</keyword>
<accession>A0A1I4GH64</accession>
<dbReference type="InterPro" id="IPR014538">
    <property type="entry name" value="UCP028063_topo_Znf"/>
</dbReference>
<dbReference type="Proteomes" id="UP000199533">
    <property type="component" value="Unassembled WGS sequence"/>
</dbReference>
<dbReference type="OrthoDB" id="5782056at2"/>
<evidence type="ECO:0000313" key="4">
    <source>
        <dbReference type="Proteomes" id="UP000199533"/>
    </source>
</evidence>
<dbReference type="PIRSF" id="PIRSF028063">
    <property type="entry name" value="UCP028063"/>
    <property type="match status" value="1"/>
</dbReference>
<proteinExistence type="predicted"/>
<evidence type="ECO:0000313" key="3">
    <source>
        <dbReference type="EMBL" id="SFL28531.1"/>
    </source>
</evidence>
<name>A0A1I4GH64_9PROT</name>
<sequence length="178" mass="20364">MDGLGIILNHLTHDFLLVFVATFLLFSFFSVFIKSKKKDNSEFTYCALPKLFTPAELSFYFVIKQAVSDSFDVFGKVGIADVISPDKEMNRKKWQSAFNRISSKHFDYVICDPNTLKVVAVIELDDKSHNLRKSVSRDLLINDVCRSANIKLIRFEAKSTYQIAFVREAINDVLNAHQ</sequence>
<gene>
    <name evidence="3" type="ORF">SAMN05216302_105318</name>
</gene>
<keyword evidence="1" id="KW-0472">Membrane</keyword>
<evidence type="ECO:0000256" key="1">
    <source>
        <dbReference type="SAM" id="Phobius"/>
    </source>
</evidence>
<dbReference type="AlphaFoldDB" id="A0A1I4GH64"/>
<feature type="domain" description="DUF2726" evidence="2">
    <location>
        <begin position="50"/>
        <end position="172"/>
    </location>
</feature>
<dbReference type="EMBL" id="FOSP01000053">
    <property type="protein sequence ID" value="SFL28531.1"/>
    <property type="molecule type" value="Genomic_DNA"/>
</dbReference>
<keyword evidence="1" id="KW-1133">Transmembrane helix</keyword>
<dbReference type="RefSeq" id="WP_090703162.1">
    <property type="nucleotide sequence ID" value="NZ_FOSP01000053.1"/>
</dbReference>
<feature type="transmembrane region" description="Helical" evidence="1">
    <location>
        <begin position="15"/>
        <end position="33"/>
    </location>
</feature>